<dbReference type="Proteomes" id="UP000199040">
    <property type="component" value="Unassembled WGS sequence"/>
</dbReference>
<evidence type="ECO:0008006" key="4">
    <source>
        <dbReference type="Google" id="ProtNLM"/>
    </source>
</evidence>
<feature type="chain" id="PRO_5011595152" description="Alginate export domain-containing protein" evidence="1">
    <location>
        <begin position="29"/>
        <end position="465"/>
    </location>
</feature>
<protein>
    <recommendedName>
        <fullName evidence="4">Alginate export domain-containing protein</fullName>
    </recommendedName>
</protein>
<proteinExistence type="predicted"/>
<evidence type="ECO:0000313" key="3">
    <source>
        <dbReference type="Proteomes" id="UP000199040"/>
    </source>
</evidence>
<dbReference type="STRING" id="442341.SAMN04487959_105148"/>
<dbReference type="EMBL" id="FOPY01000005">
    <property type="protein sequence ID" value="SFH53531.1"/>
    <property type="molecule type" value="Genomic_DNA"/>
</dbReference>
<dbReference type="Gene3D" id="2.40.160.100">
    <property type="match status" value="1"/>
</dbReference>
<dbReference type="InterPro" id="IPR053728">
    <property type="entry name" value="Alginate_Permeability_Chnl"/>
</dbReference>
<name>A0A1I3AW11_9GAMM</name>
<organism evidence="2 3">
    <name type="scientific">Modicisalibacter xianhensis</name>
    <dbReference type="NCBI Taxonomy" id="442341"/>
    <lineage>
        <taxon>Bacteria</taxon>
        <taxon>Pseudomonadati</taxon>
        <taxon>Pseudomonadota</taxon>
        <taxon>Gammaproteobacteria</taxon>
        <taxon>Oceanospirillales</taxon>
        <taxon>Halomonadaceae</taxon>
        <taxon>Modicisalibacter</taxon>
    </lineage>
</organism>
<accession>A0A1I3AW11</accession>
<sequence length="465" mass="51673">MNRHVPIRQRMPSCLLLGAAMLPLPALAAVTDIGYVDAGIKPPSAPHTLYESIDGHRFVKAGLTLYGFGAVTDDVNFGSSYGIDGAVPTQQDPAWWEAVVQPALTAGWHTRAGTFFTGVQGSYNLTRGSRYGDAAGATPGHPEQARLDRAYVGWRSGDLWADTLGKDAVTLSFGDQKFIFGDGFLVGDGYTDTGRYAAYYIGPSEGFADTAIVSLDSHGWHGDLFHLETHQDIGEDEISKTRANGANVDYTWSDRAKFGAAYLHTYNSDIATREGMDIYNLRAKGQPLASVPGLALGGQWVHETNQEQDIDETGWYLQATYTFHDTPWRPQVLYRRAEFSERYDTLFYDFAGGWGNWFMGEIVGEYMLFNSNLDIDMLKASIKPREDLETGLIGYRFRYHDRDAAGADDKDFAQELNLYADWMVTERFFVSAIYAVAFPGEGADERFMGNDHTAQLFEVFASYSF</sequence>
<dbReference type="SUPFAM" id="SSF56935">
    <property type="entry name" value="Porins"/>
    <property type="match status" value="1"/>
</dbReference>
<dbReference type="AlphaFoldDB" id="A0A1I3AW11"/>
<keyword evidence="1" id="KW-0732">Signal</keyword>
<keyword evidence="3" id="KW-1185">Reference proteome</keyword>
<evidence type="ECO:0000313" key="2">
    <source>
        <dbReference type="EMBL" id="SFH53531.1"/>
    </source>
</evidence>
<dbReference type="RefSeq" id="WP_092845264.1">
    <property type="nucleotide sequence ID" value="NZ_FOPY01000005.1"/>
</dbReference>
<evidence type="ECO:0000256" key="1">
    <source>
        <dbReference type="SAM" id="SignalP"/>
    </source>
</evidence>
<feature type="signal peptide" evidence="1">
    <location>
        <begin position="1"/>
        <end position="28"/>
    </location>
</feature>
<gene>
    <name evidence="2" type="ORF">SAMN04487959_105148</name>
</gene>
<reference evidence="2 3" key="1">
    <citation type="submission" date="2016-10" db="EMBL/GenBank/DDBJ databases">
        <authorList>
            <person name="de Groot N.N."/>
        </authorList>
    </citation>
    <scope>NUCLEOTIDE SEQUENCE [LARGE SCALE GENOMIC DNA]</scope>
    <source>
        <strain evidence="2 3">CGMCC 1.6848</strain>
    </source>
</reference>